<feature type="transmembrane region" description="Helical" evidence="10">
    <location>
        <begin position="151"/>
        <end position="172"/>
    </location>
</feature>
<dbReference type="InterPro" id="IPR036890">
    <property type="entry name" value="HATPase_C_sf"/>
</dbReference>
<dbReference type="AlphaFoldDB" id="A0A852TXU6"/>
<keyword evidence="3" id="KW-0597">Phosphoprotein</keyword>
<feature type="domain" description="Histidine kinase" evidence="11">
    <location>
        <begin position="311"/>
        <end position="396"/>
    </location>
</feature>
<organism evidence="12 13">
    <name type="scientific">Spinactinospora alkalitolerans</name>
    <dbReference type="NCBI Taxonomy" id="687207"/>
    <lineage>
        <taxon>Bacteria</taxon>
        <taxon>Bacillati</taxon>
        <taxon>Actinomycetota</taxon>
        <taxon>Actinomycetes</taxon>
        <taxon>Streptosporangiales</taxon>
        <taxon>Nocardiopsidaceae</taxon>
        <taxon>Spinactinospora</taxon>
    </lineage>
</organism>
<feature type="transmembrane region" description="Helical" evidence="10">
    <location>
        <begin position="55"/>
        <end position="74"/>
    </location>
</feature>
<keyword evidence="10" id="KW-0472">Membrane</keyword>
<keyword evidence="10" id="KW-1133">Transmembrane helix</keyword>
<dbReference type="InterPro" id="IPR003594">
    <property type="entry name" value="HATPase_dom"/>
</dbReference>
<evidence type="ECO:0000256" key="4">
    <source>
        <dbReference type="ARBA" id="ARBA00022679"/>
    </source>
</evidence>
<keyword evidence="4" id="KW-0808">Transferase</keyword>
<evidence type="ECO:0000256" key="8">
    <source>
        <dbReference type="ARBA" id="ARBA00023012"/>
    </source>
</evidence>
<evidence type="ECO:0000313" key="13">
    <source>
        <dbReference type="Proteomes" id="UP000589036"/>
    </source>
</evidence>
<dbReference type="EMBL" id="JACCCC010000001">
    <property type="protein sequence ID" value="NYE49346.1"/>
    <property type="molecule type" value="Genomic_DNA"/>
</dbReference>
<dbReference type="EC" id="2.7.13.3" evidence="2"/>
<dbReference type="SUPFAM" id="SSF55874">
    <property type="entry name" value="ATPase domain of HSP90 chaperone/DNA topoisomerase II/histidine kinase"/>
    <property type="match status" value="1"/>
</dbReference>
<dbReference type="RefSeq" id="WP_179645025.1">
    <property type="nucleotide sequence ID" value="NZ_BAAAYY010000031.1"/>
</dbReference>
<evidence type="ECO:0000256" key="6">
    <source>
        <dbReference type="ARBA" id="ARBA00022777"/>
    </source>
</evidence>
<evidence type="ECO:0000256" key="9">
    <source>
        <dbReference type="SAM" id="MobiDB-lite"/>
    </source>
</evidence>
<evidence type="ECO:0000259" key="11">
    <source>
        <dbReference type="PROSITE" id="PS50109"/>
    </source>
</evidence>
<dbReference type="PANTHER" id="PTHR24421">
    <property type="entry name" value="NITRATE/NITRITE SENSOR PROTEIN NARX-RELATED"/>
    <property type="match status" value="1"/>
</dbReference>
<evidence type="ECO:0000256" key="1">
    <source>
        <dbReference type="ARBA" id="ARBA00000085"/>
    </source>
</evidence>
<dbReference type="InterPro" id="IPR011712">
    <property type="entry name" value="Sig_transdc_His_kin_sub3_dim/P"/>
</dbReference>
<dbReference type="Pfam" id="PF07730">
    <property type="entry name" value="HisKA_3"/>
    <property type="match status" value="1"/>
</dbReference>
<keyword evidence="7" id="KW-0067">ATP-binding</keyword>
<dbReference type="GO" id="GO:0016020">
    <property type="term" value="C:membrane"/>
    <property type="evidence" value="ECO:0007669"/>
    <property type="project" value="InterPro"/>
</dbReference>
<keyword evidence="10" id="KW-0812">Transmembrane</keyword>
<protein>
    <recommendedName>
        <fullName evidence="2">histidine kinase</fullName>
        <ecNumber evidence="2">2.7.13.3</ecNumber>
    </recommendedName>
</protein>
<comment type="caution">
    <text evidence="12">The sequence shown here is derived from an EMBL/GenBank/DDBJ whole genome shotgun (WGS) entry which is preliminary data.</text>
</comment>
<dbReference type="PROSITE" id="PS50109">
    <property type="entry name" value="HIS_KIN"/>
    <property type="match status" value="1"/>
</dbReference>
<dbReference type="Pfam" id="PF02518">
    <property type="entry name" value="HATPase_c"/>
    <property type="match status" value="1"/>
</dbReference>
<dbReference type="CDD" id="cd16917">
    <property type="entry name" value="HATPase_UhpB-NarQ-NarX-like"/>
    <property type="match status" value="1"/>
</dbReference>
<accession>A0A852TXU6</accession>
<keyword evidence="8" id="KW-0902">Two-component regulatory system</keyword>
<reference evidence="12 13" key="1">
    <citation type="submission" date="2020-07" db="EMBL/GenBank/DDBJ databases">
        <title>Sequencing the genomes of 1000 actinobacteria strains.</title>
        <authorList>
            <person name="Klenk H.-P."/>
        </authorList>
    </citation>
    <scope>NUCLEOTIDE SEQUENCE [LARGE SCALE GENOMIC DNA]</scope>
    <source>
        <strain evidence="12 13">CXB654</strain>
    </source>
</reference>
<proteinExistence type="predicted"/>
<feature type="region of interest" description="Disordered" evidence="9">
    <location>
        <begin position="375"/>
        <end position="400"/>
    </location>
</feature>
<gene>
    <name evidence="12" type="ORF">HDA32_004466</name>
</gene>
<evidence type="ECO:0000256" key="3">
    <source>
        <dbReference type="ARBA" id="ARBA00022553"/>
    </source>
</evidence>
<dbReference type="InterPro" id="IPR005467">
    <property type="entry name" value="His_kinase_dom"/>
</dbReference>
<dbReference type="Gene3D" id="3.30.565.10">
    <property type="entry name" value="Histidine kinase-like ATPase, C-terminal domain"/>
    <property type="match status" value="1"/>
</dbReference>
<dbReference type="GO" id="GO:0005524">
    <property type="term" value="F:ATP binding"/>
    <property type="evidence" value="ECO:0007669"/>
    <property type="project" value="UniProtKB-KW"/>
</dbReference>
<dbReference type="InterPro" id="IPR050482">
    <property type="entry name" value="Sensor_HK_TwoCompSys"/>
</dbReference>
<feature type="transmembrane region" description="Helical" evidence="10">
    <location>
        <begin position="103"/>
        <end position="118"/>
    </location>
</feature>
<evidence type="ECO:0000256" key="2">
    <source>
        <dbReference type="ARBA" id="ARBA00012438"/>
    </source>
</evidence>
<comment type="catalytic activity">
    <reaction evidence="1">
        <text>ATP + protein L-histidine = ADP + protein N-phospho-L-histidine.</text>
        <dbReference type="EC" id="2.7.13.3"/>
    </reaction>
</comment>
<evidence type="ECO:0000313" key="12">
    <source>
        <dbReference type="EMBL" id="NYE49346.1"/>
    </source>
</evidence>
<evidence type="ECO:0000256" key="7">
    <source>
        <dbReference type="ARBA" id="ARBA00022840"/>
    </source>
</evidence>
<dbReference type="PANTHER" id="PTHR24421:SF10">
    <property type="entry name" value="NITRATE_NITRITE SENSOR PROTEIN NARQ"/>
    <property type="match status" value="1"/>
</dbReference>
<dbReference type="SMART" id="SM00387">
    <property type="entry name" value="HATPase_c"/>
    <property type="match status" value="1"/>
</dbReference>
<dbReference type="Proteomes" id="UP000589036">
    <property type="component" value="Unassembled WGS sequence"/>
</dbReference>
<evidence type="ECO:0000256" key="5">
    <source>
        <dbReference type="ARBA" id="ARBA00022741"/>
    </source>
</evidence>
<name>A0A852TXU6_9ACTN</name>
<keyword evidence="6 12" id="KW-0418">Kinase</keyword>
<evidence type="ECO:0000256" key="10">
    <source>
        <dbReference type="SAM" id="Phobius"/>
    </source>
</evidence>
<dbReference type="GO" id="GO:0046983">
    <property type="term" value="F:protein dimerization activity"/>
    <property type="evidence" value="ECO:0007669"/>
    <property type="project" value="InterPro"/>
</dbReference>
<dbReference type="Gene3D" id="1.20.5.1930">
    <property type="match status" value="1"/>
</dbReference>
<dbReference type="GO" id="GO:0000155">
    <property type="term" value="F:phosphorelay sensor kinase activity"/>
    <property type="evidence" value="ECO:0007669"/>
    <property type="project" value="InterPro"/>
</dbReference>
<keyword evidence="13" id="KW-1185">Reference proteome</keyword>
<sequence length="400" mass="42276">MTRKAGRILAVDVPLGLLLGLLVLAVTRGQTAFEHWGPPGQGGPGPGWPDRVDAAPLSPATHAAVFAAAAGVMVRRLRPRTALAVTASAVTAFLALGNPFGPILLLLAVVVFSTAAALPLRAWAPWTALAVPLLLSGYLDRPYLGLLNGELLTGAVFGLTLLLAPAALGVIVRTRREGARRDREQELRRYAYEERLRIAREVHDVVGHSLSVISMQAGVALHVLHKRPEQVVPSLEAIRRTSRDALEELRGTLAVFRDPGVGGDDERAPLPGLDRLEDLVAAITAAGRRARVRTDGDPVELPAAVDHAAYRIVQEALTNVVRHAEGAEADVRIAYRPMEVVVEVTDNGPARPEAPPAEGNGLAGMRERARAVGGALHAGPRSGGGFAVRAELPLPTGGDR</sequence>
<keyword evidence="5" id="KW-0547">Nucleotide-binding</keyword>